<proteinExistence type="inferred from homology"/>
<comment type="similarity">
    <text evidence="1">Belongs to the HEATR5 family.</text>
</comment>
<feature type="region of interest" description="Disordered" evidence="3">
    <location>
        <begin position="275"/>
        <end position="300"/>
    </location>
</feature>
<dbReference type="GO" id="GO:0016020">
    <property type="term" value="C:membrane"/>
    <property type="evidence" value="ECO:0007669"/>
    <property type="project" value="TreeGrafter"/>
</dbReference>
<sequence length="2045" mass="218257">MPLDEGSEPSEALKVDESRFTGGDGSDLVLLHWLRRAEQSIETLPPDALLASLQSLHGFFLKLLLPSSNATLPKPGRPIRHLVTRCVVSLHKRVESRSLFDFVQALVRGVADGGGKNMSQAENVARVASWYCIGEVIKEHGANMMSFMAEICTSSIKVLRNSNLSVILRTHAVLAFSKSLVSAGRALPDALHKDLLKALRAGLSDRALSIQRASAEAIISLHTYTTACPTQATLDSVAPLVFKSLEGADYLTRRSLSRLLAHLLAATQEPGSGVVAQDAGKKAAKKDGSEDTTNEPTVITSAPEDRGAKTLFTTVEMLKYLSTMYNKPASPRKLRNAIVDVYATLFTALGSSYVESNYAEIVKHVIDEIVVPPRNQSTRLEILATRESVGLLLRDLIGVRFLSESGQVMAIRELANNYIKKWSPAPLPGQPKVDKNTLIITLREIAGLLEQLGNAPPSILELLAEPLVRMLSHESYSVRLAAAYTIRRFCAINPNQLPRILSVLLAEVSKDLSSLGTPTAPKDLPERIVGKAFALSALVAVSPSRPLYVSHDISTKVFDLATSLLKRAGDHEIPTAIVEVQVAWYLIAALMALGPGFVKLHLPQLLVLWRNALPKPTSKDSSVGERGEAEWSFLLLVRECALAAVLNFLRHNSNLVNIDVARRLATLFTNTLNFVNGFATAYAEALREQAANPGGGTSPIFTARPSLVEREANLRRRVLQCFTGLGPSSATETMQPALLQPAITVFADPENYSGSAAQAAIAAQAGQFTSIWQATDGYAFGVTSLLSAREGEGGVDAEEAFLNRDRIEMSIESQLSHPILGSLEHDFLALLPSESLPVPPRPAPPQTGVIDAGVDLFSVMFPLQNAEGQLQSLATLSSHVRSSKLEKNPGRRQAVIANTMAAIRRSLTNAEASGAKARKALGSAQVSDMIKSLLQDAILDPSPSIRTAAAEAMGMLSGLAGSQYLSSQVQWLVDQVVNNRVPDSRAGCALAFGAIYSSVGGLSGGPILKTIVNILMSLATDPHPVVHFWAMAALTQVVNAANLAYSPYVTTTLGMIANIYLLETHEPDGGSLGSVNIRGDLPAYQVIVRLLHALIGVIGPELQEPGKVRSLVFLLVHEFGEETDEGLAVEAIKCQQQFLMFAPAELDVPKLVQAFRAHLASTRRPLKVAAITALYQIVQRDAVLMSKLGGNQLVEDLFGLLDDDPSIEGVRNVITSWLQQTAAALPSGWIDLCQRIMTRTAASAAAQRARQQAQARSAAPAFLDDEGEGFAGDASNTTSALSSRWRTQLFALGCLHNIILAVAEGGKPEHFDPVLAQRLGLSSRQLLFSRVADLIRMAFSASAALVMEVRLQGLVVLRDVIERFAASADPDFEGSLLLQQHQAPIAAALTPSFGSDSAPEVLASAVQVCAVFVGSGVVKEVSRMGRILRLLTGALEQCKDGAMLSLGDAEELSTNASVMLKISILAAWAELQIASVRQAYLKDVIKPYRWLLGPFWIGALRDYAQLRTDPEMGLAGAMDLTGGLGWDVLLPYYEQAVPKLLHAVAIALSTNDPFVLGAMDGQQFTSPAEPGSPPSIRPEPTANFYVIYGLAFESLVKSMGDMSTAPMAQVALRAMASLVRPQMSGSTVFDGAFFDELCTVAYRIAMTEPAGVKADMTDVLASFVTSRKGAMTVDAAQTRRALAVITYTLRSTIATRDNPSVFSYADTAADRVTFLRAAFSAFGKTVECVDVSQKADLCAVGLHLFGDLLADETPGMDLAGQTLPAMKALLDQAMGADLPGTGATADRLAHGLLSQCLSNVDDMRARVNTAANVKIRSNLLAITLIITTLPARVKVSKAVIEQICYVIGQYLGVGTERPELGLTAVHCASTILAASLRPVTSSPNVAPAPSPMLQHAVLHLVPALITFLSESVVASATSSTGEVSQPDGVREVIKALSTWCGALSDELKPRGYAVLLPTLSLLLDPGQTQGQAPSRLHVIATSSLLGLAQGSPKAFRDATMGMGEGERAGMERAIREAVGGAGGAGQKAQQGGVGEKKVIELKSFG</sequence>
<gene>
    <name evidence="5" type="ORF">EHS25_001411</name>
</gene>
<dbReference type="GO" id="GO:0005794">
    <property type="term" value="C:Golgi apparatus"/>
    <property type="evidence" value="ECO:0007669"/>
    <property type="project" value="TreeGrafter"/>
</dbReference>
<name>A0A427YG52_9TREE</name>
<dbReference type="GO" id="GO:0006897">
    <property type="term" value="P:endocytosis"/>
    <property type="evidence" value="ECO:0007669"/>
    <property type="project" value="TreeGrafter"/>
</dbReference>
<dbReference type="PANTHER" id="PTHR21663">
    <property type="entry name" value="HYPOTHETICAL HEAT DOMAIN-CONTAINING"/>
    <property type="match status" value="1"/>
</dbReference>
<organism evidence="5 6">
    <name type="scientific">Saitozyma podzolica</name>
    <dbReference type="NCBI Taxonomy" id="1890683"/>
    <lineage>
        <taxon>Eukaryota</taxon>
        <taxon>Fungi</taxon>
        <taxon>Dikarya</taxon>
        <taxon>Basidiomycota</taxon>
        <taxon>Agaricomycotina</taxon>
        <taxon>Tremellomycetes</taxon>
        <taxon>Tremellales</taxon>
        <taxon>Trimorphomycetaceae</taxon>
        <taxon>Saitozyma</taxon>
    </lineage>
</organism>
<dbReference type="PROSITE" id="PS50077">
    <property type="entry name" value="HEAT_REPEAT"/>
    <property type="match status" value="1"/>
</dbReference>
<feature type="domain" description="LAA1-like C-terminal TPR repeats" evidence="4">
    <location>
        <begin position="1857"/>
        <end position="2024"/>
    </location>
</feature>
<dbReference type="EMBL" id="RSCD01000011">
    <property type="protein sequence ID" value="RSH90078.1"/>
    <property type="molecule type" value="Genomic_DNA"/>
</dbReference>
<evidence type="ECO:0000256" key="1">
    <source>
        <dbReference type="ARBA" id="ARBA00008304"/>
    </source>
</evidence>
<dbReference type="InterPro" id="IPR040108">
    <property type="entry name" value="Laa1/Sip1/HEATR5"/>
</dbReference>
<accession>A0A427YG52</accession>
<evidence type="ECO:0000256" key="3">
    <source>
        <dbReference type="SAM" id="MobiDB-lite"/>
    </source>
</evidence>
<dbReference type="Pfam" id="PF25808">
    <property type="entry name" value="TPR_LAA1_C"/>
    <property type="match status" value="1"/>
</dbReference>
<dbReference type="GO" id="GO:0042147">
    <property type="term" value="P:retrograde transport, endosome to Golgi"/>
    <property type="evidence" value="ECO:0007669"/>
    <property type="project" value="TreeGrafter"/>
</dbReference>
<comment type="caution">
    <text evidence="5">The sequence shown here is derived from an EMBL/GenBank/DDBJ whole genome shotgun (WGS) entry which is preliminary data.</text>
</comment>
<dbReference type="InterPro" id="IPR057981">
    <property type="entry name" value="TPR_LAA1-like_C"/>
</dbReference>
<evidence type="ECO:0000313" key="5">
    <source>
        <dbReference type="EMBL" id="RSH90078.1"/>
    </source>
</evidence>
<reference evidence="5 6" key="1">
    <citation type="submission" date="2018-11" db="EMBL/GenBank/DDBJ databases">
        <title>Genome sequence of Saitozyma podzolica DSM 27192.</title>
        <authorList>
            <person name="Aliyu H."/>
            <person name="Gorte O."/>
            <person name="Ochsenreither K."/>
        </authorList>
    </citation>
    <scope>NUCLEOTIDE SEQUENCE [LARGE SCALE GENOMIC DNA]</scope>
    <source>
        <strain evidence="5 6">DSM 27192</strain>
    </source>
</reference>
<evidence type="ECO:0000259" key="4">
    <source>
        <dbReference type="Pfam" id="PF25808"/>
    </source>
</evidence>
<dbReference type="OrthoDB" id="192608at2759"/>
<dbReference type="InterPro" id="IPR011989">
    <property type="entry name" value="ARM-like"/>
</dbReference>
<feature type="compositionally biased region" description="Basic and acidic residues" evidence="3">
    <location>
        <begin position="279"/>
        <end position="289"/>
    </location>
</feature>
<dbReference type="InterPro" id="IPR016024">
    <property type="entry name" value="ARM-type_fold"/>
</dbReference>
<keyword evidence="6" id="KW-1185">Reference proteome</keyword>
<dbReference type="PANTHER" id="PTHR21663:SF0">
    <property type="entry name" value="HEAT REPEAT-CONTAINING PROTEIN 5B"/>
    <property type="match status" value="1"/>
</dbReference>
<dbReference type="GO" id="GO:0030139">
    <property type="term" value="C:endocytic vesicle"/>
    <property type="evidence" value="ECO:0007669"/>
    <property type="project" value="TreeGrafter"/>
</dbReference>
<dbReference type="Gene3D" id="1.25.10.10">
    <property type="entry name" value="Leucine-rich Repeat Variant"/>
    <property type="match status" value="2"/>
</dbReference>
<dbReference type="GO" id="GO:0008104">
    <property type="term" value="P:intracellular protein localization"/>
    <property type="evidence" value="ECO:0007669"/>
    <property type="project" value="TreeGrafter"/>
</dbReference>
<dbReference type="InterPro" id="IPR046837">
    <property type="entry name" value="Laa1/Sip1/HEATR5-like_HEAT"/>
</dbReference>
<protein>
    <recommendedName>
        <fullName evidence="4">LAA1-like C-terminal TPR repeats domain-containing protein</fullName>
    </recommendedName>
</protein>
<evidence type="ECO:0000313" key="6">
    <source>
        <dbReference type="Proteomes" id="UP000279259"/>
    </source>
</evidence>
<feature type="repeat" description="HEAT" evidence="2">
    <location>
        <begin position="930"/>
        <end position="968"/>
    </location>
</feature>
<dbReference type="Pfam" id="PF20210">
    <property type="entry name" value="Laa1_Sip1_HTR5"/>
    <property type="match status" value="1"/>
</dbReference>
<dbReference type="GO" id="GO:0005829">
    <property type="term" value="C:cytosol"/>
    <property type="evidence" value="ECO:0007669"/>
    <property type="project" value="GOC"/>
</dbReference>
<dbReference type="STRING" id="1890683.A0A427YG52"/>
<dbReference type="InterPro" id="IPR021133">
    <property type="entry name" value="HEAT_type_2"/>
</dbReference>
<evidence type="ECO:0000256" key="2">
    <source>
        <dbReference type="PROSITE-ProRule" id="PRU00103"/>
    </source>
</evidence>
<dbReference type="Proteomes" id="UP000279259">
    <property type="component" value="Unassembled WGS sequence"/>
</dbReference>
<dbReference type="SUPFAM" id="SSF48371">
    <property type="entry name" value="ARM repeat"/>
    <property type="match status" value="3"/>
</dbReference>